<reference evidence="1" key="1">
    <citation type="journal article" date="2015" name="Nature">
        <title>Complex archaea that bridge the gap between prokaryotes and eukaryotes.</title>
        <authorList>
            <person name="Spang A."/>
            <person name="Saw J.H."/>
            <person name="Jorgensen S.L."/>
            <person name="Zaremba-Niedzwiedzka K."/>
            <person name="Martijn J."/>
            <person name="Lind A.E."/>
            <person name="van Eijk R."/>
            <person name="Schleper C."/>
            <person name="Guy L."/>
            <person name="Ettema T.J."/>
        </authorList>
    </citation>
    <scope>NUCLEOTIDE SEQUENCE</scope>
</reference>
<comment type="caution">
    <text evidence="1">The sequence shown here is derived from an EMBL/GenBank/DDBJ whole genome shotgun (WGS) entry which is preliminary data.</text>
</comment>
<name>A0A0F8Y5Q2_9ZZZZ</name>
<gene>
    <name evidence="1" type="ORF">LCGC14_3134700</name>
</gene>
<dbReference type="EMBL" id="LAZR01068524">
    <property type="protein sequence ID" value="KKK49474.1"/>
    <property type="molecule type" value="Genomic_DNA"/>
</dbReference>
<dbReference type="AlphaFoldDB" id="A0A0F8Y5Q2"/>
<evidence type="ECO:0000313" key="1">
    <source>
        <dbReference type="EMBL" id="KKK49474.1"/>
    </source>
</evidence>
<accession>A0A0F8Y5Q2</accession>
<organism evidence="1">
    <name type="scientific">marine sediment metagenome</name>
    <dbReference type="NCBI Taxonomy" id="412755"/>
    <lineage>
        <taxon>unclassified sequences</taxon>
        <taxon>metagenomes</taxon>
        <taxon>ecological metagenomes</taxon>
    </lineage>
</organism>
<protein>
    <submittedName>
        <fullName evidence="1">Uncharacterized protein</fullName>
    </submittedName>
</protein>
<sequence length="59" mass="6812">MSNQGRSPGTTIAGRIEIRDVEGKSLSEFHEALDREISNMRRDLMDLRTRLLQVPQEEK</sequence>
<proteinExistence type="predicted"/>